<name>A0A833QFL7_9POAL</name>
<dbReference type="EMBL" id="SWLB01000026">
    <property type="protein sequence ID" value="KAF3321714.1"/>
    <property type="molecule type" value="Genomic_DNA"/>
</dbReference>
<reference evidence="3" key="1">
    <citation type="submission" date="2020-01" db="EMBL/GenBank/DDBJ databases">
        <title>Genome sequence of Kobresia littledalei, the first chromosome-level genome in the family Cyperaceae.</title>
        <authorList>
            <person name="Qu G."/>
        </authorList>
    </citation>
    <scope>NUCLEOTIDE SEQUENCE</scope>
    <source>
        <strain evidence="3">C.B.Clarke</strain>
        <tissue evidence="3">Leaf</tissue>
    </source>
</reference>
<comment type="caution">
    <text evidence="3">The sequence shown here is derived from an EMBL/GenBank/DDBJ whole genome shotgun (WGS) entry which is preliminary data.</text>
</comment>
<keyword evidence="4" id="KW-1185">Reference proteome</keyword>
<feature type="region of interest" description="Disordered" evidence="1">
    <location>
        <begin position="1"/>
        <end position="52"/>
    </location>
</feature>
<gene>
    <name evidence="3" type="ORF">FCM35_KLT13930</name>
</gene>
<evidence type="ECO:0000259" key="2">
    <source>
        <dbReference type="Pfam" id="PF15994"/>
    </source>
</evidence>
<accession>A0A833QFL7</accession>
<protein>
    <recommendedName>
        <fullName evidence="2">DUF4770 domain-containing protein</fullName>
    </recommendedName>
</protein>
<evidence type="ECO:0000313" key="4">
    <source>
        <dbReference type="Proteomes" id="UP000623129"/>
    </source>
</evidence>
<evidence type="ECO:0000313" key="3">
    <source>
        <dbReference type="EMBL" id="KAF3321714.1"/>
    </source>
</evidence>
<sequence length="71" mass="8114">MSCLSMKSLAKVLPLTSQSSSKEDKEKQEKITNGKKEENTCKRKEKKERSNLDRAVATTPYFAFHVRPGLR</sequence>
<dbReference type="Pfam" id="PF15994">
    <property type="entry name" value="DUF4770"/>
    <property type="match status" value="1"/>
</dbReference>
<dbReference type="Proteomes" id="UP000623129">
    <property type="component" value="Unassembled WGS sequence"/>
</dbReference>
<evidence type="ECO:0000256" key="1">
    <source>
        <dbReference type="SAM" id="MobiDB-lite"/>
    </source>
</evidence>
<feature type="domain" description="DUF4770" evidence="2">
    <location>
        <begin position="6"/>
        <end position="69"/>
    </location>
</feature>
<proteinExistence type="predicted"/>
<dbReference type="InterPro" id="IPR031935">
    <property type="entry name" value="DUF4770"/>
</dbReference>
<dbReference type="AlphaFoldDB" id="A0A833QFL7"/>
<organism evidence="3 4">
    <name type="scientific">Carex littledalei</name>
    <dbReference type="NCBI Taxonomy" id="544730"/>
    <lineage>
        <taxon>Eukaryota</taxon>
        <taxon>Viridiplantae</taxon>
        <taxon>Streptophyta</taxon>
        <taxon>Embryophyta</taxon>
        <taxon>Tracheophyta</taxon>
        <taxon>Spermatophyta</taxon>
        <taxon>Magnoliopsida</taxon>
        <taxon>Liliopsida</taxon>
        <taxon>Poales</taxon>
        <taxon>Cyperaceae</taxon>
        <taxon>Cyperoideae</taxon>
        <taxon>Cariceae</taxon>
        <taxon>Carex</taxon>
        <taxon>Carex subgen. Euthyceras</taxon>
    </lineage>
</organism>
<feature type="compositionally biased region" description="Basic and acidic residues" evidence="1">
    <location>
        <begin position="21"/>
        <end position="52"/>
    </location>
</feature>